<organism evidence="3 4">
    <name type="scientific">Eptatretus burgeri</name>
    <name type="common">Inshore hagfish</name>
    <dbReference type="NCBI Taxonomy" id="7764"/>
    <lineage>
        <taxon>Eukaryota</taxon>
        <taxon>Metazoa</taxon>
        <taxon>Chordata</taxon>
        <taxon>Craniata</taxon>
        <taxon>Vertebrata</taxon>
        <taxon>Cyclostomata</taxon>
        <taxon>Myxini</taxon>
        <taxon>Myxiniformes</taxon>
        <taxon>Myxinidae</taxon>
        <taxon>Eptatretinae</taxon>
        <taxon>Eptatretus</taxon>
    </lineage>
</organism>
<protein>
    <submittedName>
        <fullName evidence="3">Uncharacterized protein</fullName>
    </submittedName>
</protein>
<reference evidence="3" key="1">
    <citation type="submission" date="2025-08" db="UniProtKB">
        <authorList>
            <consortium name="Ensembl"/>
        </authorList>
    </citation>
    <scope>IDENTIFICATION</scope>
</reference>
<keyword evidence="1" id="KW-1015">Disulfide bond</keyword>
<keyword evidence="4" id="KW-1185">Reference proteome</keyword>
<evidence type="ECO:0000313" key="4">
    <source>
        <dbReference type="Proteomes" id="UP000694388"/>
    </source>
</evidence>
<keyword evidence="2" id="KW-0472">Membrane</keyword>
<reference evidence="3" key="2">
    <citation type="submission" date="2025-09" db="UniProtKB">
        <authorList>
            <consortium name="Ensembl"/>
        </authorList>
    </citation>
    <scope>IDENTIFICATION</scope>
</reference>
<dbReference type="Gene3D" id="2.10.25.10">
    <property type="entry name" value="Laminin"/>
    <property type="match status" value="1"/>
</dbReference>
<sequence>MCAALSAYTHACAAYGLILNGWRKNLCDVGLSPCPTGQVFRYDIKACNTSCRSLSSPDPTCFVQDTPVEGCACPLNSFRAEDGTCLEGPSTCPCYLKQQTLQPGQSIQRGSDICLCRRGVLNCRNPTIEQGEAYLITKFTLSHAISFLIVVIIIAIFILILVLCKGNALIFASLSPLS</sequence>
<evidence type="ECO:0000313" key="3">
    <source>
        <dbReference type="Ensembl" id="ENSEBUP00000017388.1"/>
    </source>
</evidence>
<dbReference type="Ensembl" id="ENSEBUT00000017964.1">
    <property type="protein sequence ID" value="ENSEBUP00000017388.1"/>
    <property type="gene ID" value="ENSEBUG00000010863.1"/>
</dbReference>
<dbReference type="FunFam" id="2.10.25.10:FF:000674">
    <property type="entry name" value="Mucin-2"/>
    <property type="match status" value="1"/>
</dbReference>
<dbReference type="PANTHER" id="PTHR11339:SF386">
    <property type="entry name" value="HEMOLECTIN, ISOFORM A"/>
    <property type="match status" value="1"/>
</dbReference>
<dbReference type="Proteomes" id="UP000694388">
    <property type="component" value="Unplaced"/>
</dbReference>
<dbReference type="InterPro" id="IPR050780">
    <property type="entry name" value="Mucin_vWF_Thrombospondin_sf"/>
</dbReference>
<dbReference type="PANTHER" id="PTHR11339">
    <property type="entry name" value="EXTRACELLULAR MATRIX GLYCOPROTEIN RELATED"/>
    <property type="match status" value="1"/>
</dbReference>
<dbReference type="GO" id="GO:0005615">
    <property type="term" value="C:extracellular space"/>
    <property type="evidence" value="ECO:0007669"/>
    <property type="project" value="TreeGrafter"/>
</dbReference>
<keyword evidence="2" id="KW-1133">Transmembrane helix</keyword>
<evidence type="ECO:0000256" key="2">
    <source>
        <dbReference type="SAM" id="Phobius"/>
    </source>
</evidence>
<proteinExistence type="predicted"/>
<accession>A0A8C4QN63</accession>
<dbReference type="AlphaFoldDB" id="A0A8C4QN63"/>
<name>A0A8C4QN63_EPTBU</name>
<keyword evidence="2" id="KW-0812">Transmembrane</keyword>
<feature type="transmembrane region" description="Helical" evidence="2">
    <location>
        <begin position="144"/>
        <end position="164"/>
    </location>
</feature>
<dbReference type="GO" id="GO:0031012">
    <property type="term" value="C:extracellular matrix"/>
    <property type="evidence" value="ECO:0007669"/>
    <property type="project" value="TreeGrafter"/>
</dbReference>
<dbReference type="SUPFAM" id="SSF57567">
    <property type="entry name" value="Serine protease inhibitors"/>
    <property type="match status" value="1"/>
</dbReference>
<dbReference type="InterPro" id="IPR036084">
    <property type="entry name" value="Ser_inhib-like_sf"/>
</dbReference>
<evidence type="ECO:0000256" key="1">
    <source>
        <dbReference type="ARBA" id="ARBA00023157"/>
    </source>
</evidence>
<dbReference type="GeneTree" id="ENSGT00940000162219"/>